<feature type="domain" description="PUB" evidence="2">
    <location>
        <begin position="142"/>
        <end position="208"/>
    </location>
</feature>
<protein>
    <recommendedName>
        <fullName evidence="2">PUB domain-containing protein</fullName>
    </recommendedName>
</protein>
<dbReference type="Proteomes" id="UP000279259">
    <property type="component" value="Unassembled WGS sequence"/>
</dbReference>
<dbReference type="PANTHER" id="PTHR23153:SF38">
    <property type="entry name" value="UBX DOMAIN-CONTAINING PROTEIN 6"/>
    <property type="match status" value="1"/>
</dbReference>
<name>A0A427YLW3_9TREE</name>
<dbReference type="Pfam" id="PF09409">
    <property type="entry name" value="PUB"/>
    <property type="match status" value="1"/>
</dbReference>
<feature type="region of interest" description="Disordered" evidence="1">
    <location>
        <begin position="366"/>
        <end position="433"/>
    </location>
</feature>
<feature type="compositionally biased region" description="Low complexity" evidence="1">
    <location>
        <begin position="92"/>
        <end position="101"/>
    </location>
</feature>
<dbReference type="EMBL" id="RSCD01000006">
    <property type="protein sequence ID" value="RSH92066.1"/>
    <property type="molecule type" value="Genomic_DNA"/>
</dbReference>
<dbReference type="PANTHER" id="PTHR23153">
    <property type="entry name" value="UBX-RELATED"/>
    <property type="match status" value="1"/>
</dbReference>
<feature type="region of interest" description="Disordered" evidence="1">
    <location>
        <begin position="1"/>
        <end position="119"/>
    </location>
</feature>
<dbReference type="OrthoDB" id="49605at2759"/>
<organism evidence="3 4">
    <name type="scientific">Saitozyma podzolica</name>
    <dbReference type="NCBI Taxonomy" id="1890683"/>
    <lineage>
        <taxon>Eukaryota</taxon>
        <taxon>Fungi</taxon>
        <taxon>Dikarya</taxon>
        <taxon>Basidiomycota</taxon>
        <taxon>Agaricomycotina</taxon>
        <taxon>Tremellomycetes</taxon>
        <taxon>Tremellales</taxon>
        <taxon>Trimorphomycetaceae</taxon>
        <taxon>Saitozyma</taxon>
    </lineage>
</organism>
<dbReference type="STRING" id="1890683.A0A427YLW3"/>
<dbReference type="AlphaFoldDB" id="A0A427YLW3"/>
<dbReference type="SUPFAM" id="SSF143503">
    <property type="entry name" value="PUG domain-like"/>
    <property type="match status" value="1"/>
</dbReference>
<gene>
    <name evidence="3" type="ORF">EHS25_008478</name>
</gene>
<evidence type="ECO:0000259" key="2">
    <source>
        <dbReference type="Pfam" id="PF09409"/>
    </source>
</evidence>
<dbReference type="CDD" id="cd09212">
    <property type="entry name" value="PUB"/>
    <property type="match status" value="1"/>
</dbReference>
<dbReference type="GO" id="GO:0005737">
    <property type="term" value="C:cytoplasm"/>
    <property type="evidence" value="ECO:0007669"/>
    <property type="project" value="TreeGrafter"/>
</dbReference>
<dbReference type="InterPro" id="IPR018997">
    <property type="entry name" value="PUB_domain"/>
</dbReference>
<evidence type="ECO:0000313" key="4">
    <source>
        <dbReference type="Proteomes" id="UP000279259"/>
    </source>
</evidence>
<evidence type="ECO:0000313" key="3">
    <source>
        <dbReference type="EMBL" id="RSH92066.1"/>
    </source>
</evidence>
<dbReference type="Gene3D" id="1.20.58.2190">
    <property type="match status" value="1"/>
</dbReference>
<comment type="caution">
    <text evidence="3">The sequence shown here is derived from an EMBL/GenBank/DDBJ whole genome shotgun (WGS) entry which is preliminary data.</text>
</comment>
<feature type="compositionally biased region" description="Acidic residues" evidence="1">
    <location>
        <begin position="407"/>
        <end position="423"/>
    </location>
</feature>
<proteinExistence type="predicted"/>
<feature type="compositionally biased region" description="Gly residues" evidence="1">
    <location>
        <begin position="392"/>
        <end position="402"/>
    </location>
</feature>
<sequence>MDAPTTPAPARLNPRAAALAAAEARLRPSPIAAETASASASASASSSAIPASTSSIPPSGTLLSGASSPGSGPGTSTPTLRGDSSPGGVFDGARGLAGAAGTRSPPVSAWTPTEKGDRETRKEFARLLDRGIVRDNGYRDAAAAVETLLTIANNVIGQSDPKYRDLKASNSTLKNKVLAVKGGHEYLIRLGFRTSTIDFTQHFIFQPSVRRMHELKIGKDVLAEHLMMLMLLLPRPRRSPLYRISRRLHHVAFTVSHPSLNFAVLARHRTLPRLVHDLAWICLADDTLALTLPFIQPHHQSPTKPRRLQPSLLPSLQLDNLQARANLTSTSRTLASADEAERRAKALREIEDDRDQVRDRVNRERRMRDREERLAREQAEQAAWSAHADAEGGAGTGSGSGGQPEWFGEDGHDDDEMDQEDEMVLQGGRRLDS</sequence>
<keyword evidence="4" id="KW-1185">Reference proteome</keyword>
<dbReference type="InterPro" id="IPR036339">
    <property type="entry name" value="PUB-like_dom_sf"/>
</dbReference>
<accession>A0A427YLW3</accession>
<reference evidence="3 4" key="1">
    <citation type="submission" date="2018-11" db="EMBL/GenBank/DDBJ databases">
        <title>Genome sequence of Saitozyma podzolica DSM 27192.</title>
        <authorList>
            <person name="Aliyu H."/>
            <person name="Gorte O."/>
            <person name="Ochsenreither K."/>
        </authorList>
    </citation>
    <scope>NUCLEOTIDE SEQUENCE [LARGE SCALE GENOMIC DNA]</scope>
    <source>
        <strain evidence="3 4">DSM 27192</strain>
    </source>
</reference>
<feature type="compositionally biased region" description="Basic and acidic residues" evidence="1">
    <location>
        <begin position="366"/>
        <end position="379"/>
    </location>
</feature>
<feature type="compositionally biased region" description="Low complexity" evidence="1">
    <location>
        <begin position="1"/>
        <end position="80"/>
    </location>
</feature>
<evidence type="ECO:0000256" key="1">
    <source>
        <dbReference type="SAM" id="MobiDB-lite"/>
    </source>
</evidence>